<dbReference type="PROSITE" id="PS50115">
    <property type="entry name" value="ARFGAP"/>
    <property type="match status" value="1"/>
</dbReference>
<organism evidence="9 10">
    <name type="scientific">Rhizopus oryzae</name>
    <name type="common">Mucormycosis agent</name>
    <name type="synonym">Rhizopus arrhizus var. delemar</name>
    <dbReference type="NCBI Taxonomy" id="64495"/>
    <lineage>
        <taxon>Eukaryota</taxon>
        <taxon>Fungi</taxon>
        <taxon>Fungi incertae sedis</taxon>
        <taxon>Mucoromycota</taxon>
        <taxon>Mucoromycotina</taxon>
        <taxon>Mucoromycetes</taxon>
        <taxon>Mucorales</taxon>
        <taxon>Mucorineae</taxon>
        <taxon>Rhizopodaceae</taxon>
        <taxon>Rhizopus</taxon>
    </lineage>
</organism>
<evidence type="ECO:0000256" key="4">
    <source>
        <dbReference type="ARBA" id="ARBA00022833"/>
    </source>
</evidence>
<evidence type="ECO:0000256" key="5">
    <source>
        <dbReference type="PROSITE-ProRule" id="PRU00288"/>
    </source>
</evidence>
<dbReference type="InterPro" id="IPR027267">
    <property type="entry name" value="AH/BAR_dom_sf"/>
</dbReference>
<dbReference type="GO" id="GO:0005737">
    <property type="term" value="C:cytoplasm"/>
    <property type="evidence" value="ECO:0007669"/>
    <property type="project" value="InterPro"/>
</dbReference>
<dbReference type="Pfam" id="PF01412">
    <property type="entry name" value="ArfGap"/>
    <property type="match status" value="1"/>
</dbReference>
<keyword evidence="1" id="KW-0343">GTPase activation</keyword>
<protein>
    <recommendedName>
        <fullName evidence="11">ArfGap-domain-containing protein</fullName>
    </recommendedName>
</protein>
<dbReference type="Pfam" id="PF00169">
    <property type="entry name" value="PH"/>
    <property type="match status" value="1"/>
</dbReference>
<dbReference type="InterPro" id="IPR004148">
    <property type="entry name" value="BAR_dom"/>
</dbReference>
<evidence type="ECO:0008006" key="11">
    <source>
        <dbReference type="Google" id="ProtNLM"/>
    </source>
</evidence>
<dbReference type="GO" id="GO:0005096">
    <property type="term" value="F:GTPase activator activity"/>
    <property type="evidence" value="ECO:0007669"/>
    <property type="project" value="UniProtKB-KW"/>
</dbReference>
<evidence type="ECO:0000256" key="3">
    <source>
        <dbReference type="ARBA" id="ARBA00022771"/>
    </source>
</evidence>
<dbReference type="SMART" id="SM00233">
    <property type="entry name" value="PH"/>
    <property type="match status" value="1"/>
</dbReference>
<dbReference type="InterPro" id="IPR045258">
    <property type="entry name" value="ACAP1/2/3-like"/>
</dbReference>
<feature type="domain" description="Arf-GAP" evidence="8">
    <location>
        <begin position="540"/>
        <end position="660"/>
    </location>
</feature>
<feature type="compositionally biased region" description="Low complexity" evidence="6">
    <location>
        <begin position="254"/>
        <end position="266"/>
    </location>
</feature>
<evidence type="ECO:0000256" key="1">
    <source>
        <dbReference type="ARBA" id="ARBA00022468"/>
    </source>
</evidence>
<name>A0A9P6X3T4_RHIOR</name>
<evidence type="ECO:0000259" key="7">
    <source>
        <dbReference type="PROSITE" id="PS50003"/>
    </source>
</evidence>
<evidence type="ECO:0000313" key="9">
    <source>
        <dbReference type="EMBL" id="KAG1304658.1"/>
    </source>
</evidence>
<dbReference type="FunFam" id="1.10.220.150:FF:000009">
    <property type="entry name" value="stromal membrane-associated protein 1 isoform X1"/>
    <property type="match status" value="1"/>
</dbReference>
<reference evidence="9" key="1">
    <citation type="journal article" date="2020" name="Microb. Genom.">
        <title>Genetic diversity of clinical and environmental Mucorales isolates obtained from an investigation of mucormycosis cases among solid organ transplant recipients.</title>
        <authorList>
            <person name="Nguyen M.H."/>
            <person name="Kaul D."/>
            <person name="Muto C."/>
            <person name="Cheng S.J."/>
            <person name="Richter R.A."/>
            <person name="Bruno V.M."/>
            <person name="Liu G."/>
            <person name="Beyhan S."/>
            <person name="Sundermann A.J."/>
            <person name="Mounaud S."/>
            <person name="Pasculle A.W."/>
            <person name="Nierman W.C."/>
            <person name="Driscoll E."/>
            <person name="Cumbie R."/>
            <person name="Clancy C.J."/>
            <person name="Dupont C.L."/>
        </authorList>
    </citation>
    <scope>NUCLEOTIDE SEQUENCE</scope>
    <source>
        <strain evidence="9">GL11</strain>
    </source>
</reference>
<dbReference type="Pfam" id="PF16746">
    <property type="entry name" value="BAR_3"/>
    <property type="match status" value="1"/>
</dbReference>
<dbReference type="GO" id="GO:0008270">
    <property type="term" value="F:zinc ion binding"/>
    <property type="evidence" value="ECO:0007669"/>
    <property type="project" value="UniProtKB-KW"/>
</dbReference>
<dbReference type="Gene3D" id="1.20.1270.60">
    <property type="entry name" value="Arfaptin homology (AH) domain/BAR domain"/>
    <property type="match status" value="1"/>
</dbReference>
<dbReference type="InterPro" id="IPR011993">
    <property type="entry name" value="PH-like_dom_sf"/>
</dbReference>
<feature type="domain" description="PH" evidence="7">
    <location>
        <begin position="299"/>
        <end position="406"/>
    </location>
</feature>
<dbReference type="InterPro" id="IPR038508">
    <property type="entry name" value="ArfGAP_dom_sf"/>
</dbReference>
<dbReference type="Gene3D" id="1.10.220.150">
    <property type="entry name" value="Arf GTPase activating protein"/>
    <property type="match status" value="1"/>
</dbReference>
<dbReference type="InterPro" id="IPR001164">
    <property type="entry name" value="ArfGAP_dom"/>
</dbReference>
<keyword evidence="4" id="KW-0862">Zinc</keyword>
<feature type="region of interest" description="Disordered" evidence="6">
    <location>
        <begin position="242"/>
        <end position="266"/>
    </location>
</feature>
<gene>
    <name evidence="9" type="ORF">G6F64_009019</name>
</gene>
<evidence type="ECO:0000259" key="8">
    <source>
        <dbReference type="PROSITE" id="PS50115"/>
    </source>
</evidence>
<sequence>MESKQEIDSLSNIECLEDGPLFRATINDLESRTATLKTRLKRIIKAVGISLEARKQMTKADEELMETLREVECVEPLMSHYLNDAWSKIIEERRRLDHSLSFQLLEPMKNLYEQDIKAAELKRRQFEEESKDYYAVLAKYLKRTQNEEKQLTRKLKFDLARFDYLGFLVDLHGGRKEHDILLHITNHIVRELNYFESTAQNVASVKPGLDLLVALLSENSLKYSIKMTERANKRKELESMIIQENPDRKRRTSISDTRSSCTSSSSVLSAEIDPSVIEDKFKGIRDLEQTQGRYNSLLGRKKEGFLFATSKPSKSSGFDVKSSTQTWHKYWCVLSGGQLYEYTNWKKQLEPHNGPINLRFATVREARNSERRFCFEVITPLMRRIYQATSQEEAEYWMSTIQNSIESVLNGTSSYANLKSFIISPSTSTPIPKTQTTTMTSPALTNNKKKRSSRHVRSLSVVLKSVAADKHPNVESNDSSDKSLDVPCLPTGTSLRSRWSGFHFGNYTKPPSSSNHDQNNITTKPSSESFYAQFDIAAIKELLDTLRLDPSNHFCADCGAKDPDWCSLNLGILLCIECSGIHRSLGTHISKVRSLKLDSACYTSEVTEYLKCMGNAQANAIWDPRLTQPSSITSNREERLTYIQAKYVDHAFADKENTLNQLLFEAVHQDDTSKAMYALELIRSKKTKMMSEKEEREKEIEPSLKDLVNLNYVAEENVLDMIAAPS</sequence>
<dbReference type="SUPFAM" id="SSF103657">
    <property type="entry name" value="BAR/IMD domain-like"/>
    <property type="match status" value="1"/>
</dbReference>
<dbReference type="PANTHER" id="PTHR23180:SF160">
    <property type="entry name" value="ADP-RIBOSYLATION FACTOR GTPASE-ACTIVATING PROTEIN EFFECTOR PROTEIN 1"/>
    <property type="match status" value="1"/>
</dbReference>
<dbReference type="PANTHER" id="PTHR23180">
    <property type="entry name" value="CENTAURIN/ARF"/>
    <property type="match status" value="1"/>
</dbReference>
<dbReference type="PRINTS" id="PR00405">
    <property type="entry name" value="REVINTRACTNG"/>
</dbReference>
<dbReference type="InterPro" id="IPR037278">
    <property type="entry name" value="ARFGAP/RecO"/>
</dbReference>
<dbReference type="SUPFAM" id="SSF57863">
    <property type="entry name" value="ArfGap/RecO-like zinc finger"/>
    <property type="match status" value="1"/>
</dbReference>
<feature type="region of interest" description="Disordered" evidence="6">
    <location>
        <begin position="429"/>
        <end position="452"/>
    </location>
</feature>
<dbReference type="SUPFAM" id="SSF50729">
    <property type="entry name" value="PH domain-like"/>
    <property type="match status" value="1"/>
</dbReference>
<dbReference type="CDD" id="cd08204">
    <property type="entry name" value="ArfGap"/>
    <property type="match status" value="1"/>
</dbReference>
<dbReference type="EMBL" id="JAANQT010001571">
    <property type="protein sequence ID" value="KAG1304658.1"/>
    <property type="molecule type" value="Genomic_DNA"/>
</dbReference>
<dbReference type="FunFam" id="2.30.29.30:FF:000252">
    <property type="entry name" value="ARF GTPase activator (Csx2)"/>
    <property type="match status" value="1"/>
</dbReference>
<dbReference type="PROSITE" id="PS50003">
    <property type="entry name" value="PH_DOMAIN"/>
    <property type="match status" value="1"/>
</dbReference>
<dbReference type="Proteomes" id="UP000716291">
    <property type="component" value="Unassembled WGS sequence"/>
</dbReference>
<keyword evidence="2" id="KW-0479">Metal-binding</keyword>
<keyword evidence="3 5" id="KW-0863">Zinc-finger</keyword>
<dbReference type="AlphaFoldDB" id="A0A9P6X3T4"/>
<evidence type="ECO:0000256" key="2">
    <source>
        <dbReference type="ARBA" id="ARBA00022723"/>
    </source>
</evidence>
<dbReference type="OrthoDB" id="10266696at2759"/>
<accession>A0A9P6X3T4</accession>
<evidence type="ECO:0000313" key="10">
    <source>
        <dbReference type="Proteomes" id="UP000716291"/>
    </source>
</evidence>
<dbReference type="SMART" id="SM00105">
    <property type="entry name" value="ArfGap"/>
    <property type="match status" value="1"/>
</dbReference>
<keyword evidence="10" id="KW-1185">Reference proteome</keyword>
<feature type="compositionally biased region" description="Low complexity" evidence="6">
    <location>
        <begin position="429"/>
        <end position="442"/>
    </location>
</feature>
<dbReference type="InterPro" id="IPR001849">
    <property type="entry name" value="PH_domain"/>
</dbReference>
<comment type="caution">
    <text evidence="9">The sequence shown here is derived from an EMBL/GenBank/DDBJ whole genome shotgun (WGS) entry which is preliminary data.</text>
</comment>
<dbReference type="Gene3D" id="2.30.29.30">
    <property type="entry name" value="Pleckstrin-homology domain (PH domain)/Phosphotyrosine-binding domain (PTB)"/>
    <property type="match status" value="1"/>
</dbReference>
<proteinExistence type="predicted"/>
<evidence type="ECO:0000256" key="6">
    <source>
        <dbReference type="SAM" id="MobiDB-lite"/>
    </source>
</evidence>